<feature type="domain" description="Alpha-L-rhamnosidase C-terminal" evidence="7">
    <location>
        <begin position="828"/>
        <end position="888"/>
    </location>
</feature>
<dbReference type="InterPro" id="IPR008928">
    <property type="entry name" value="6-hairpin_glycosidase_sf"/>
</dbReference>
<dbReference type="Pfam" id="PF17389">
    <property type="entry name" value="Bac_rhamnosid6H"/>
    <property type="match status" value="1"/>
</dbReference>
<evidence type="ECO:0000259" key="4">
    <source>
        <dbReference type="Pfam" id="PF05592"/>
    </source>
</evidence>
<evidence type="ECO:0000313" key="9">
    <source>
        <dbReference type="Proteomes" id="UP000263014"/>
    </source>
</evidence>
<dbReference type="AlphaFoldDB" id="A0A374PFW3"/>
<dbReference type="InterPro" id="IPR016007">
    <property type="entry name" value="Alpha_rhamnosid"/>
</dbReference>
<dbReference type="InterPro" id="IPR012341">
    <property type="entry name" value="6hp_glycosidase-like_sf"/>
</dbReference>
<dbReference type="InterPro" id="IPR008902">
    <property type="entry name" value="Rhamnosid_concanavalin"/>
</dbReference>
<dbReference type="Gene3D" id="2.60.40.10">
    <property type="entry name" value="Immunoglobulins"/>
    <property type="match status" value="1"/>
</dbReference>
<accession>A0A374PFW3</accession>
<dbReference type="Gene3D" id="2.60.420.10">
    <property type="entry name" value="Maltose phosphorylase, domain 3"/>
    <property type="match status" value="1"/>
</dbReference>
<sequence length="915" mass="103338">MKITKLRCSGLNNPLGLKWGKLEFSWILQSQNQNVRQQSCRLIVNDAEDGSIIWDTGVVETASQSCCFSPEEKLQSGKRYAWHVLAWDNRGENAVSGTASFTMGLKRGEWLAQWIGCQEKDLDETVKMADKKEMTAAFLAMVSGEKNAFIPDRKLNPCHIYRKVFRCGQQAPQTSFLSVTAHGLYRVQINGTDVTDTRLNPGFTAYDSYLEYQTYEVGGLLKAGENVITAVLADGWYRGKYGILGYGNNYGTELALLLQLDIDYGDGQRETVSSDTEFRYHQSAYLYSDLLIGEKQDGRMDRNEFASPEFDDSAWERAAVKNGSFDVLQGISAEPVRCTDVMEAKEILLSPKGETIVDFGQVMVGVVRIEAEGSEGDTIRLEHSEVLDKQGNFTNNVSGYNRDQTDYFICSGKGTEIFEPEFTFHGFRYVKVTGYPGILSPEKIKAVVLGSDLEETGEFLCSDTRLNQLQSNIRWSQRGNMLSIPTDCPQRERAGWTGDILVYAKTAAYNQNVKQFLRKWLKNMEKEQFSDGLIPIIVPYPIAYSAMQKEAFGTETSAGWGDAAVIVPWVLYSCYGDREILEESFEMMVKWMQYVEADASSHMPELQGLVTEERRERQKYLWNTGFHFGDWCYPSCKNDRGETDMFRSAYTTKEYVATAMYAYSTDVMSRVCAVLGKTEQQNHYQILNEKIRKAFSDEYVNGDGTIGGAVQGVYVLALAMKMAEGEKLKNMAARLAEMIAANDDRLDTGFLSIEHLLDVLTEYGYQDIARRLLYQERCPSWLYEINSGATTIWETWNAVLEDGTPTDNSFNHYAFGCVGDWMYRNLLGIKRVKPGYEEFLIKPDFSYGLVWAKGAYQSRYGRIECQWHLDGNQGELAVTVPVGTRAVMEAGEERMEVGSGSYVMKFQLTAGRECA</sequence>
<comment type="caution">
    <text evidence="8">The sequence shown here is derived from an EMBL/GenBank/DDBJ whole genome shotgun (WGS) entry which is preliminary data.</text>
</comment>
<dbReference type="Pfam" id="PF25788">
    <property type="entry name" value="Ig_Rha78A_N"/>
    <property type="match status" value="1"/>
</dbReference>
<evidence type="ECO:0000259" key="6">
    <source>
        <dbReference type="Pfam" id="PF17389"/>
    </source>
</evidence>
<dbReference type="SUPFAM" id="SSF48208">
    <property type="entry name" value="Six-hairpin glycosidases"/>
    <property type="match status" value="1"/>
</dbReference>
<comment type="catalytic activity">
    <reaction evidence="1">
        <text>Hydrolysis of terminal non-reducing alpha-L-rhamnose residues in alpha-L-rhamnosides.</text>
        <dbReference type="EC" id="3.2.1.40"/>
    </reaction>
</comment>
<evidence type="ECO:0000256" key="3">
    <source>
        <dbReference type="ARBA" id="ARBA00022801"/>
    </source>
</evidence>
<dbReference type="GO" id="GO:0030596">
    <property type="term" value="F:alpha-L-rhamnosidase activity"/>
    <property type="evidence" value="ECO:0007669"/>
    <property type="project" value="UniProtKB-EC"/>
</dbReference>
<evidence type="ECO:0000259" key="5">
    <source>
        <dbReference type="Pfam" id="PF08531"/>
    </source>
</evidence>
<dbReference type="Pfam" id="PF05592">
    <property type="entry name" value="Bac_rhamnosid"/>
    <property type="match status" value="1"/>
</dbReference>
<dbReference type="Pfam" id="PF17390">
    <property type="entry name" value="Bac_rhamnosid_C"/>
    <property type="match status" value="1"/>
</dbReference>
<dbReference type="EC" id="3.2.1.40" evidence="2"/>
<dbReference type="InterPro" id="IPR013737">
    <property type="entry name" value="Bac_rhamnosid_N"/>
</dbReference>
<dbReference type="Gene3D" id="1.50.10.10">
    <property type="match status" value="1"/>
</dbReference>
<dbReference type="InterPro" id="IPR035396">
    <property type="entry name" value="Bac_rhamnosid6H"/>
</dbReference>
<proteinExistence type="predicted"/>
<dbReference type="InterPro" id="IPR013783">
    <property type="entry name" value="Ig-like_fold"/>
</dbReference>
<dbReference type="Gene3D" id="2.60.120.260">
    <property type="entry name" value="Galactose-binding domain-like"/>
    <property type="match status" value="2"/>
</dbReference>
<dbReference type="Proteomes" id="UP000263014">
    <property type="component" value="Unassembled WGS sequence"/>
</dbReference>
<feature type="domain" description="Bacterial alpha-L-rhamnosidase N-terminal" evidence="5">
    <location>
        <begin position="173"/>
        <end position="339"/>
    </location>
</feature>
<protein>
    <recommendedName>
        <fullName evidence="2">alpha-L-rhamnosidase</fullName>
        <ecNumber evidence="2">3.2.1.40</ecNumber>
    </recommendedName>
</protein>
<evidence type="ECO:0000313" key="8">
    <source>
        <dbReference type="EMBL" id="RGJ08106.1"/>
    </source>
</evidence>
<dbReference type="GO" id="GO:0005975">
    <property type="term" value="P:carbohydrate metabolic process"/>
    <property type="evidence" value="ECO:0007669"/>
    <property type="project" value="InterPro"/>
</dbReference>
<dbReference type="Pfam" id="PF08531">
    <property type="entry name" value="Bac_rhamnosid_N"/>
    <property type="match status" value="1"/>
</dbReference>
<dbReference type="RefSeq" id="WP_117630340.1">
    <property type="nucleotide sequence ID" value="NZ_QSON01000001.1"/>
</dbReference>
<evidence type="ECO:0000256" key="2">
    <source>
        <dbReference type="ARBA" id="ARBA00012652"/>
    </source>
</evidence>
<feature type="domain" description="Alpha-L-rhamnosidase concanavalin-like" evidence="4">
    <location>
        <begin position="351"/>
        <end position="449"/>
    </location>
</feature>
<dbReference type="PANTHER" id="PTHR33307:SF6">
    <property type="entry name" value="ALPHA-RHAMNOSIDASE (EUROFUNG)-RELATED"/>
    <property type="match status" value="1"/>
</dbReference>
<evidence type="ECO:0000259" key="7">
    <source>
        <dbReference type="Pfam" id="PF17390"/>
    </source>
</evidence>
<dbReference type="PANTHER" id="PTHR33307">
    <property type="entry name" value="ALPHA-RHAMNOSIDASE (EUROFUNG)"/>
    <property type="match status" value="1"/>
</dbReference>
<name>A0A374PFW3_9FIRM</name>
<evidence type="ECO:0000256" key="1">
    <source>
        <dbReference type="ARBA" id="ARBA00001445"/>
    </source>
</evidence>
<feature type="domain" description="Alpha-L-rhamnosidase six-hairpin glycosidase" evidence="6">
    <location>
        <begin position="455"/>
        <end position="826"/>
    </location>
</feature>
<gene>
    <name evidence="8" type="ORF">DXD79_01485</name>
</gene>
<organism evidence="8 9">
    <name type="scientific">Hungatella hathewayi</name>
    <dbReference type="NCBI Taxonomy" id="154046"/>
    <lineage>
        <taxon>Bacteria</taxon>
        <taxon>Bacillati</taxon>
        <taxon>Bacillota</taxon>
        <taxon>Clostridia</taxon>
        <taxon>Lachnospirales</taxon>
        <taxon>Lachnospiraceae</taxon>
        <taxon>Hungatella</taxon>
    </lineage>
</organism>
<reference evidence="8 9" key="1">
    <citation type="submission" date="2018-08" db="EMBL/GenBank/DDBJ databases">
        <title>A genome reference for cultivated species of the human gut microbiota.</title>
        <authorList>
            <person name="Zou Y."/>
            <person name="Xue W."/>
            <person name="Luo G."/>
        </authorList>
    </citation>
    <scope>NUCLEOTIDE SEQUENCE [LARGE SCALE GENOMIC DNA]</scope>
    <source>
        <strain evidence="8 9">TM09-12</strain>
    </source>
</reference>
<dbReference type="InterPro" id="IPR035398">
    <property type="entry name" value="Bac_rhamnosid_C"/>
</dbReference>
<dbReference type="EMBL" id="QSON01000001">
    <property type="protein sequence ID" value="RGJ08106.1"/>
    <property type="molecule type" value="Genomic_DNA"/>
</dbReference>
<keyword evidence="3" id="KW-0378">Hydrolase</keyword>
<dbReference type="PIRSF" id="PIRSF010631">
    <property type="entry name" value="A-rhamnsds"/>
    <property type="match status" value="1"/>
</dbReference>